<accession>F2PW16</accession>
<dbReference type="Gene3D" id="4.10.910.10">
    <property type="entry name" value="30s ribosomal protein s13, domain 2"/>
    <property type="match status" value="1"/>
</dbReference>
<dbReference type="Pfam" id="PF00416">
    <property type="entry name" value="Ribosomal_S13"/>
    <property type="match status" value="1"/>
</dbReference>
<evidence type="ECO:0000256" key="2">
    <source>
        <dbReference type="ARBA" id="ARBA00022980"/>
    </source>
</evidence>
<dbReference type="GO" id="GO:0006412">
    <property type="term" value="P:translation"/>
    <property type="evidence" value="ECO:0007669"/>
    <property type="project" value="InterPro"/>
</dbReference>
<evidence type="ECO:0000313" key="4">
    <source>
        <dbReference type="EMBL" id="EGE06084.1"/>
    </source>
</evidence>
<dbReference type="PROSITE" id="PS50159">
    <property type="entry name" value="RIBOSOMAL_S13_2"/>
    <property type="match status" value="1"/>
</dbReference>
<dbReference type="InterPro" id="IPR010979">
    <property type="entry name" value="Ribosomal_uS13-like_H2TH"/>
</dbReference>
<dbReference type="Gene3D" id="1.10.8.50">
    <property type="match status" value="1"/>
</dbReference>
<evidence type="ECO:0000313" key="5">
    <source>
        <dbReference type="Proteomes" id="UP000009169"/>
    </source>
</evidence>
<dbReference type="HOGENOM" id="CLU_103849_2_2_1"/>
<keyword evidence="3" id="KW-0687">Ribonucleoprotein</keyword>
<proteinExistence type="inferred from homology"/>
<dbReference type="GO" id="GO:0003723">
    <property type="term" value="F:RNA binding"/>
    <property type="evidence" value="ECO:0007669"/>
    <property type="project" value="InterPro"/>
</dbReference>
<dbReference type="InterPro" id="IPR027437">
    <property type="entry name" value="Rbsml_uS13_C"/>
</dbReference>
<keyword evidence="5" id="KW-1185">Reference proteome</keyword>
<evidence type="ECO:0000256" key="1">
    <source>
        <dbReference type="ARBA" id="ARBA00008080"/>
    </source>
</evidence>
<organism evidence="4 5">
    <name type="scientific">Trichophyton equinum (strain ATCC MYA-4606 / CBS 127.97)</name>
    <name type="common">Horse ringworm fungus</name>
    <dbReference type="NCBI Taxonomy" id="559882"/>
    <lineage>
        <taxon>Eukaryota</taxon>
        <taxon>Fungi</taxon>
        <taxon>Dikarya</taxon>
        <taxon>Ascomycota</taxon>
        <taxon>Pezizomycotina</taxon>
        <taxon>Eurotiomycetes</taxon>
        <taxon>Eurotiomycetidae</taxon>
        <taxon>Onygenales</taxon>
        <taxon>Arthrodermataceae</taxon>
        <taxon>Trichophyton</taxon>
    </lineage>
</organism>
<dbReference type="AlphaFoldDB" id="F2PW16"/>
<dbReference type="OrthoDB" id="525520at2759"/>
<protein>
    <submittedName>
        <fullName evidence="4">40S ribosomal protein S13</fullName>
    </submittedName>
</protein>
<dbReference type="GO" id="GO:0015935">
    <property type="term" value="C:small ribosomal subunit"/>
    <property type="evidence" value="ECO:0007669"/>
    <property type="project" value="TreeGrafter"/>
</dbReference>
<gene>
    <name evidence="4" type="ORF">TEQG_05198</name>
</gene>
<dbReference type="VEuPathDB" id="FungiDB:TEQG_05198"/>
<dbReference type="InterPro" id="IPR018269">
    <property type="entry name" value="Ribosomal_uS13_CS"/>
</dbReference>
<sequence>MVVHIIRSTSNYEVGGRSVLAAREIRLRNNRIADSPVLATYHLHGRPVGIQRSRSDVNAIDENEREQPKGCEEVDKTASATMVFILGTSFPERQLVSKALRSFFGIGELRCNQLMARFHIHPTSTVGELATRQVLDLTGALSNMKIENDLKREILDNIKRLKTTGTYRGRRHALNLPVRGQNTRSQIKNAIKFNRIDRKL</sequence>
<dbReference type="PROSITE" id="PS00646">
    <property type="entry name" value="RIBOSOMAL_S13_1"/>
    <property type="match status" value="1"/>
</dbReference>
<dbReference type="EMBL" id="DS995744">
    <property type="protein sequence ID" value="EGE06084.1"/>
    <property type="molecule type" value="Genomic_DNA"/>
</dbReference>
<dbReference type="GO" id="GO:0003735">
    <property type="term" value="F:structural constituent of ribosome"/>
    <property type="evidence" value="ECO:0007669"/>
    <property type="project" value="InterPro"/>
</dbReference>
<dbReference type="InterPro" id="IPR001892">
    <property type="entry name" value="Ribosomal_uS13"/>
</dbReference>
<dbReference type="eggNOG" id="KOG3311">
    <property type="taxonomic scope" value="Eukaryota"/>
</dbReference>
<dbReference type="Proteomes" id="UP000009169">
    <property type="component" value="Unassembled WGS sequence"/>
</dbReference>
<dbReference type="PANTHER" id="PTHR10871">
    <property type="entry name" value="30S RIBOSOMAL PROTEIN S13/40S RIBOSOMAL PROTEIN S18"/>
    <property type="match status" value="1"/>
</dbReference>
<dbReference type="GO" id="GO:0005739">
    <property type="term" value="C:mitochondrion"/>
    <property type="evidence" value="ECO:0007669"/>
    <property type="project" value="TreeGrafter"/>
</dbReference>
<comment type="similarity">
    <text evidence="1">Belongs to the universal ribosomal protein uS13 family.</text>
</comment>
<reference evidence="5" key="1">
    <citation type="journal article" date="2012" name="MBio">
        <title>Comparative genome analysis of Trichophyton rubrum and related dermatophytes reveals candidate genes involved in infection.</title>
        <authorList>
            <person name="Martinez D.A."/>
            <person name="Oliver B.G."/>
            <person name="Graeser Y."/>
            <person name="Goldberg J.M."/>
            <person name="Li W."/>
            <person name="Martinez-Rossi N.M."/>
            <person name="Monod M."/>
            <person name="Shelest E."/>
            <person name="Barton R.C."/>
            <person name="Birch E."/>
            <person name="Brakhage A.A."/>
            <person name="Chen Z."/>
            <person name="Gurr S.J."/>
            <person name="Heiman D."/>
            <person name="Heitman J."/>
            <person name="Kosti I."/>
            <person name="Rossi A."/>
            <person name="Saif S."/>
            <person name="Samalova M."/>
            <person name="Saunders C.W."/>
            <person name="Shea T."/>
            <person name="Summerbell R.C."/>
            <person name="Xu J."/>
            <person name="Young S."/>
            <person name="Zeng Q."/>
            <person name="Birren B.W."/>
            <person name="Cuomo C.A."/>
            <person name="White T.C."/>
        </authorList>
    </citation>
    <scope>NUCLEOTIDE SEQUENCE [LARGE SCALE GENOMIC DNA]</scope>
    <source>
        <strain evidence="5">ATCC MYA-4606 / CBS 127.97</strain>
    </source>
</reference>
<keyword evidence="2 4" id="KW-0689">Ribosomal protein</keyword>
<evidence type="ECO:0000256" key="3">
    <source>
        <dbReference type="ARBA" id="ARBA00023274"/>
    </source>
</evidence>
<dbReference type="PANTHER" id="PTHR10871:SF1">
    <property type="entry name" value="SMALL RIBOSOMAL SUBUNIT PROTEIN US13M"/>
    <property type="match status" value="1"/>
</dbReference>
<name>F2PW16_TRIEC</name>
<dbReference type="SUPFAM" id="SSF46946">
    <property type="entry name" value="S13-like H2TH domain"/>
    <property type="match status" value="1"/>
</dbReference>